<organism evidence="4 5">
    <name type="scientific">Lolium multiflorum</name>
    <name type="common">Italian ryegrass</name>
    <name type="synonym">Lolium perenne subsp. multiflorum</name>
    <dbReference type="NCBI Taxonomy" id="4521"/>
    <lineage>
        <taxon>Eukaryota</taxon>
        <taxon>Viridiplantae</taxon>
        <taxon>Streptophyta</taxon>
        <taxon>Embryophyta</taxon>
        <taxon>Tracheophyta</taxon>
        <taxon>Spermatophyta</taxon>
        <taxon>Magnoliopsida</taxon>
        <taxon>Liliopsida</taxon>
        <taxon>Poales</taxon>
        <taxon>Poaceae</taxon>
        <taxon>BOP clade</taxon>
        <taxon>Pooideae</taxon>
        <taxon>Poodae</taxon>
        <taxon>Poeae</taxon>
        <taxon>Poeae Chloroplast Group 2 (Poeae type)</taxon>
        <taxon>Loliodinae</taxon>
        <taxon>Loliinae</taxon>
        <taxon>Lolium</taxon>
    </lineage>
</organism>
<proteinExistence type="predicted"/>
<feature type="region of interest" description="Disordered" evidence="2">
    <location>
        <begin position="578"/>
        <end position="632"/>
    </location>
</feature>
<keyword evidence="1" id="KW-0862">Zinc</keyword>
<feature type="compositionally biased region" description="Polar residues" evidence="2">
    <location>
        <begin position="263"/>
        <end position="287"/>
    </location>
</feature>
<protein>
    <recommendedName>
        <fullName evidence="3">CCHC-type domain-containing protein</fullName>
    </recommendedName>
</protein>
<feature type="compositionally biased region" description="Polar residues" evidence="2">
    <location>
        <begin position="299"/>
        <end position="308"/>
    </location>
</feature>
<dbReference type="Proteomes" id="UP001231189">
    <property type="component" value="Unassembled WGS sequence"/>
</dbReference>
<dbReference type="GO" id="GO:0003676">
    <property type="term" value="F:nucleic acid binding"/>
    <property type="evidence" value="ECO:0007669"/>
    <property type="project" value="InterPro"/>
</dbReference>
<keyword evidence="5" id="KW-1185">Reference proteome</keyword>
<keyword evidence="1" id="KW-0479">Metal-binding</keyword>
<evidence type="ECO:0000256" key="2">
    <source>
        <dbReference type="SAM" id="MobiDB-lite"/>
    </source>
</evidence>
<dbReference type="PROSITE" id="PS50158">
    <property type="entry name" value="ZF_CCHC"/>
    <property type="match status" value="2"/>
</dbReference>
<name>A0AAD8TFJ1_LOLMU</name>
<feature type="domain" description="CCHC-type" evidence="3">
    <location>
        <begin position="356"/>
        <end position="370"/>
    </location>
</feature>
<reference evidence="4" key="1">
    <citation type="submission" date="2023-07" db="EMBL/GenBank/DDBJ databases">
        <title>A chromosome-level genome assembly of Lolium multiflorum.</title>
        <authorList>
            <person name="Chen Y."/>
            <person name="Copetti D."/>
            <person name="Kolliker R."/>
            <person name="Studer B."/>
        </authorList>
    </citation>
    <scope>NUCLEOTIDE SEQUENCE</scope>
    <source>
        <strain evidence="4">02402/16</strain>
        <tissue evidence="4">Leaf</tissue>
    </source>
</reference>
<feature type="region of interest" description="Disordered" evidence="2">
    <location>
        <begin position="259"/>
        <end position="317"/>
    </location>
</feature>
<evidence type="ECO:0000256" key="1">
    <source>
        <dbReference type="PROSITE-ProRule" id="PRU00047"/>
    </source>
</evidence>
<dbReference type="GO" id="GO:0008270">
    <property type="term" value="F:zinc ion binding"/>
    <property type="evidence" value="ECO:0007669"/>
    <property type="project" value="UniProtKB-KW"/>
</dbReference>
<feature type="region of interest" description="Disordered" evidence="2">
    <location>
        <begin position="165"/>
        <end position="196"/>
    </location>
</feature>
<accession>A0AAD8TFJ1</accession>
<feature type="compositionally biased region" description="Acidic residues" evidence="2">
    <location>
        <begin position="578"/>
        <end position="587"/>
    </location>
</feature>
<feature type="compositionally biased region" description="Polar residues" evidence="2">
    <location>
        <begin position="616"/>
        <end position="627"/>
    </location>
</feature>
<keyword evidence="1" id="KW-0863">Zinc-finger</keyword>
<dbReference type="SMART" id="SM00343">
    <property type="entry name" value="ZnF_C2HC"/>
    <property type="match status" value="2"/>
</dbReference>
<feature type="compositionally biased region" description="Gly residues" evidence="2">
    <location>
        <begin position="165"/>
        <end position="181"/>
    </location>
</feature>
<dbReference type="EMBL" id="JAUUTY010000002">
    <property type="protein sequence ID" value="KAK1681980.1"/>
    <property type="molecule type" value="Genomic_DNA"/>
</dbReference>
<feature type="domain" description="CCHC-type" evidence="3">
    <location>
        <begin position="338"/>
        <end position="353"/>
    </location>
</feature>
<evidence type="ECO:0000259" key="3">
    <source>
        <dbReference type="PROSITE" id="PS50158"/>
    </source>
</evidence>
<dbReference type="Pfam" id="PF00098">
    <property type="entry name" value="zf-CCHC"/>
    <property type="match status" value="1"/>
</dbReference>
<dbReference type="Gene3D" id="4.10.60.10">
    <property type="entry name" value="Zinc finger, CCHC-type"/>
    <property type="match status" value="1"/>
</dbReference>
<gene>
    <name evidence="4" type="ORF">QYE76_042828</name>
</gene>
<dbReference type="SUPFAM" id="SSF57756">
    <property type="entry name" value="Retrovirus zinc finger-like domains"/>
    <property type="match status" value="1"/>
</dbReference>
<feature type="compositionally biased region" description="Basic and acidic residues" evidence="2">
    <location>
        <begin position="605"/>
        <end position="614"/>
    </location>
</feature>
<comment type="caution">
    <text evidence="4">The sequence shown here is derived from an EMBL/GenBank/DDBJ whole genome shotgun (WGS) entry which is preliminary data.</text>
</comment>
<dbReference type="PANTHER" id="PTHR33170">
    <property type="entry name" value="DUF4283 DOMAIN-CONTAINING PROTEIN-RELATED"/>
    <property type="match status" value="1"/>
</dbReference>
<dbReference type="PANTHER" id="PTHR33170:SF48">
    <property type="entry name" value="CCHC-TYPE DOMAIN-CONTAINING PROTEIN"/>
    <property type="match status" value="1"/>
</dbReference>
<dbReference type="InterPro" id="IPR036875">
    <property type="entry name" value="Znf_CCHC_sf"/>
</dbReference>
<sequence>MSSSKWTAGFPSFAEKVRWGEERRRREEEAKMAEGRRLALLRRKLLILQISLASEWALEQMAKGWRPQISGQGLEEQVAAALAMIKAKDPEDPRHQMAEQGLEDLENWKPRELVLNRSFTPADCYPAGRGFLPKATVIKFSDLWGAAEGKRSFVVVVSMAGGGRGAGRFGGGTGRGSGGGRAPPAAAATSSAAPSAGAVKEPVVVKSEFPPQMMQQLGAGQGMFPMLQPHMWNMPMNQWPQFFGSHQIPQPGFNPVMMVPQGIPQNLPQSNSQGSSASMVPLQQPQGSGAGKNKKKTQKNVVSDGSRQSGDKGGANLQISVVGGPGPVLDPKFKNVTCYNCGELGHYMGLCTRIKRCFICSKTGHYMDNCLMWYSLLPTAQYWGSANPGLGFFHVEVEGPEAVQWLNMDNVGVVVIKEGEISADELEKCFIDMWKANWFWQIRQIGPKKFLVRFPPSKRIKDLVEYPSINLKKDGVVIYFENWEGEAEPFEEFQEIWIKIYGIPAKWLTWKTVCQISTSLGVLVNIDWQGIFRSFYEEVRVKVAVRDKTKIPTNKLFEMEQCFYLVNFVVENEGEAIDVDEEDDDGDSGLGNKGDTVNDDDEIGDDFKSLDKGKNNGANNKMETESSMPLGGRSELHSAVHQKLEVSVQEKVLGKEPIVQVSNALVLRGAEENIGKNLLQHFDDESDEEVDVGIQEKDSVVLNNPAPMMPPMAWKEKKIWGPVQATRMSSRITRDGKSAIEKAQDLKKAKNLEIPKVYLWKN</sequence>
<dbReference type="InterPro" id="IPR001878">
    <property type="entry name" value="Znf_CCHC"/>
</dbReference>
<feature type="compositionally biased region" description="Low complexity" evidence="2">
    <location>
        <begin position="182"/>
        <end position="196"/>
    </location>
</feature>
<dbReference type="AlphaFoldDB" id="A0AAD8TFJ1"/>
<evidence type="ECO:0000313" key="4">
    <source>
        <dbReference type="EMBL" id="KAK1681980.1"/>
    </source>
</evidence>
<evidence type="ECO:0000313" key="5">
    <source>
        <dbReference type="Proteomes" id="UP001231189"/>
    </source>
</evidence>